<sequence length="252" mass="27126">MATDPLTSVVPALPPIAEQVARLRSLGLEVPGLDELHPREPLDHGTDGALVALAPGSVPVDLLATLLTLGDRTGFVVEDLTDVEKFLPTVGLPAGQAYLVHGLDRGDDLRDRRPSEALPELERRGRSPLTLQEGISWLLQVPAVLADNHCFMTVGSRRPRPSGYDARTPAIWISRGTGRDGAGRRGAPKVGWCWWNNRHTWLGFASCTGRGRSAPGPEARSAPRPAQQGQQRQQGQQGQQLTVSGGTVPETR</sequence>
<evidence type="ECO:0000256" key="1">
    <source>
        <dbReference type="SAM" id="MobiDB-lite"/>
    </source>
</evidence>
<name>A0ABU2BW34_9ACTN</name>
<organism evidence="2 3">
    <name type="scientific">Nocardioides marmoribigeumensis</name>
    <dbReference type="NCBI Taxonomy" id="433649"/>
    <lineage>
        <taxon>Bacteria</taxon>
        <taxon>Bacillati</taxon>
        <taxon>Actinomycetota</taxon>
        <taxon>Actinomycetes</taxon>
        <taxon>Propionibacteriales</taxon>
        <taxon>Nocardioidaceae</taxon>
        <taxon>Nocardioides</taxon>
    </lineage>
</organism>
<evidence type="ECO:0000313" key="2">
    <source>
        <dbReference type="EMBL" id="MDR7362843.1"/>
    </source>
</evidence>
<accession>A0ABU2BW34</accession>
<evidence type="ECO:0000313" key="3">
    <source>
        <dbReference type="Proteomes" id="UP001183648"/>
    </source>
</evidence>
<protein>
    <submittedName>
        <fullName evidence="2">Uncharacterized protein</fullName>
    </submittedName>
</protein>
<dbReference type="Pfam" id="PF18959">
    <property type="entry name" value="DUF5701"/>
    <property type="match status" value="1"/>
</dbReference>
<reference evidence="2 3" key="1">
    <citation type="submission" date="2023-07" db="EMBL/GenBank/DDBJ databases">
        <title>Sequencing the genomes of 1000 actinobacteria strains.</title>
        <authorList>
            <person name="Klenk H.-P."/>
        </authorList>
    </citation>
    <scope>NUCLEOTIDE SEQUENCE [LARGE SCALE GENOMIC DNA]</scope>
    <source>
        <strain evidence="2 3">DSM 19426</strain>
    </source>
</reference>
<dbReference type="Proteomes" id="UP001183648">
    <property type="component" value="Unassembled WGS sequence"/>
</dbReference>
<comment type="caution">
    <text evidence="2">The sequence shown here is derived from an EMBL/GenBank/DDBJ whole genome shotgun (WGS) entry which is preliminary data.</text>
</comment>
<dbReference type="RefSeq" id="WP_310302376.1">
    <property type="nucleotide sequence ID" value="NZ_BAAAPS010000013.1"/>
</dbReference>
<dbReference type="InterPro" id="IPR043755">
    <property type="entry name" value="DUF5701"/>
</dbReference>
<dbReference type="EMBL" id="JAVDYG010000001">
    <property type="protein sequence ID" value="MDR7362843.1"/>
    <property type="molecule type" value="Genomic_DNA"/>
</dbReference>
<feature type="compositionally biased region" description="Low complexity" evidence="1">
    <location>
        <begin position="227"/>
        <end position="240"/>
    </location>
</feature>
<feature type="region of interest" description="Disordered" evidence="1">
    <location>
        <begin position="208"/>
        <end position="252"/>
    </location>
</feature>
<proteinExistence type="predicted"/>
<keyword evidence="3" id="KW-1185">Reference proteome</keyword>
<gene>
    <name evidence="2" type="ORF">J2S63_002396</name>
</gene>